<name>A0AAV8XNC6_9CUCU</name>
<dbReference type="Gene3D" id="3.30.420.10">
    <property type="entry name" value="Ribonuclease H-like superfamily/Ribonuclease H"/>
    <property type="match status" value="1"/>
</dbReference>
<dbReference type="Pfam" id="PF05225">
    <property type="entry name" value="HTH_psq"/>
    <property type="match status" value="1"/>
</dbReference>
<proteinExistence type="predicted"/>
<organism evidence="4 5">
    <name type="scientific">Rhamnusium bicolor</name>
    <dbReference type="NCBI Taxonomy" id="1586634"/>
    <lineage>
        <taxon>Eukaryota</taxon>
        <taxon>Metazoa</taxon>
        <taxon>Ecdysozoa</taxon>
        <taxon>Arthropoda</taxon>
        <taxon>Hexapoda</taxon>
        <taxon>Insecta</taxon>
        <taxon>Pterygota</taxon>
        <taxon>Neoptera</taxon>
        <taxon>Endopterygota</taxon>
        <taxon>Coleoptera</taxon>
        <taxon>Polyphaga</taxon>
        <taxon>Cucujiformia</taxon>
        <taxon>Chrysomeloidea</taxon>
        <taxon>Cerambycidae</taxon>
        <taxon>Lepturinae</taxon>
        <taxon>Rhagiini</taxon>
        <taxon>Rhamnusium</taxon>
    </lineage>
</organism>
<gene>
    <name evidence="4" type="ORF">NQ314_010923</name>
</gene>
<sequence>MIKLPRKTEKYIPKNARKQWEGNAMARAIKAIKEDSMPCRKAAKTFKVSRSTLQRLLKHNGDPDQIVKTVLGRKTVLGENLDRQLVEYILTMEAKFYGLTGEILEFGIHVSRPLALPAKMPHDFTIILRKNTTATIFHHKIFNVDETGLSIVSKIPQVIGRKGKRQIVAITSAERGSPVIFIASMSADGQFIPPMLIFTKKNRNDQLMRGAPPASIYAVHPSGWIQQNLFTQWFQHFISFVKPSAEDPVLLVLDGHYSHTRNVDVILLARENNISIISLPPHSTHKLNPLDKSFMGPFKVYYSEEIRNWIKVHQRAISVFDVAELLGKAFLKSQTARIAVNGFQVTGI</sequence>
<dbReference type="InterPro" id="IPR007889">
    <property type="entry name" value="HTH_Psq"/>
</dbReference>
<evidence type="ECO:0000313" key="5">
    <source>
        <dbReference type="Proteomes" id="UP001162156"/>
    </source>
</evidence>
<dbReference type="Proteomes" id="UP001162156">
    <property type="component" value="Unassembled WGS sequence"/>
</dbReference>
<evidence type="ECO:0000259" key="3">
    <source>
        <dbReference type="Pfam" id="PF05225"/>
    </source>
</evidence>
<feature type="domain" description="HTH psq-type" evidence="3">
    <location>
        <begin position="24"/>
        <end position="59"/>
    </location>
</feature>
<reference evidence="4" key="1">
    <citation type="journal article" date="2023" name="Insect Mol. Biol.">
        <title>Genome sequencing provides insights into the evolution of gene families encoding plant cell wall-degrading enzymes in longhorned beetles.</title>
        <authorList>
            <person name="Shin N.R."/>
            <person name="Okamura Y."/>
            <person name="Kirsch R."/>
            <person name="Pauchet Y."/>
        </authorList>
    </citation>
    <scope>NUCLEOTIDE SEQUENCE</scope>
    <source>
        <strain evidence="4">RBIC_L_NR</strain>
    </source>
</reference>
<dbReference type="Pfam" id="PF03184">
    <property type="entry name" value="DDE_1"/>
    <property type="match status" value="1"/>
</dbReference>
<accession>A0AAV8XNC6</accession>
<dbReference type="PANTHER" id="PTHR19303:SF74">
    <property type="entry name" value="POGO TRANSPOSABLE ELEMENT WITH KRAB DOMAIN"/>
    <property type="match status" value="1"/>
</dbReference>
<evidence type="ECO:0000256" key="1">
    <source>
        <dbReference type="ARBA" id="ARBA00004123"/>
    </source>
</evidence>
<dbReference type="PANTHER" id="PTHR19303">
    <property type="entry name" value="TRANSPOSON"/>
    <property type="match status" value="1"/>
</dbReference>
<dbReference type="EMBL" id="JANEYF010003029">
    <property type="protein sequence ID" value="KAJ8939983.1"/>
    <property type="molecule type" value="Genomic_DNA"/>
</dbReference>
<protein>
    <recommendedName>
        <fullName evidence="6">DDE-1 domain-containing protein</fullName>
    </recommendedName>
</protein>
<dbReference type="GO" id="GO:0003677">
    <property type="term" value="F:DNA binding"/>
    <property type="evidence" value="ECO:0007669"/>
    <property type="project" value="InterPro"/>
</dbReference>
<dbReference type="InterPro" id="IPR009057">
    <property type="entry name" value="Homeodomain-like_sf"/>
</dbReference>
<dbReference type="Gene3D" id="1.10.10.60">
    <property type="entry name" value="Homeodomain-like"/>
    <property type="match status" value="1"/>
</dbReference>
<dbReference type="SUPFAM" id="SSF46689">
    <property type="entry name" value="Homeodomain-like"/>
    <property type="match status" value="1"/>
</dbReference>
<dbReference type="InterPro" id="IPR036397">
    <property type="entry name" value="RNaseH_sf"/>
</dbReference>
<evidence type="ECO:0000259" key="2">
    <source>
        <dbReference type="Pfam" id="PF03184"/>
    </source>
</evidence>
<dbReference type="InterPro" id="IPR050863">
    <property type="entry name" value="CenT-Element_Derived"/>
</dbReference>
<dbReference type="InterPro" id="IPR004875">
    <property type="entry name" value="DDE_SF_endonuclease_dom"/>
</dbReference>
<evidence type="ECO:0008006" key="6">
    <source>
        <dbReference type="Google" id="ProtNLM"/>
    </source>
</evidence>
<dbReference type="AlphaFoldDB" id="A0AAV8XNC6"/>
<dbReference type="GO" id="GO:0005634">
    <property type="term" value="C:nucleus"/>
    <property type="evidence" value="ECO:0007669"/>
    <property type="project" value="UniProtKB-SubCell"/>
</dbReference>
<keyword evidence="5" id="KW-1185">Reference proteome</keyword>
<comment type="subcellular location">
    <subcellularLocation>
        <location evidence="1">Nucleus</location>
    </subcellularLocation>
</comment>
<feature type="domain" description="DDE-1" evidence="2">
    <location>
        <begin position="180"/>
        <end position="337"/>
    </location>
</feature>
<evidence type="ECO:0000313" key="4">
    <source>
        <dbReference type="EMBL" id="KAJ8939983.1"/>
    </source>
</evidence>
<comment type="caution">
    <text evidence="4">The sequence shown here is derived from an EMBL/GenBank/DDBJ whole genome shotgun (WGS) entry which is preliminary data.</text>
</comment>